<dbReference type="Pfam" id="PF24719">
    <property type="entry name" value="Imm33-like"/>
    <property type="match status" value="1"/>
</dbReference>
<keyword evidence="3" id="KW-1185">Reference proteome</keyword>
<proteinExistence type="predicted"/>
<name>A0A1I1X553_9FLAO</name>
<protein>
    <recommendedName>
        <fullName evidence="1">Imm33-like domain-containing protein</fullName>
    </recommendedName>
</protein>
<dbReference type="Proteomes" id="UP000199672">
    <property type="component" value="Unassembled WGS sequence"/>
</dbReference>
<dbReference type="AlphaFoldDB" id="A0A1I1X553"/>
<feature type="domain" description="Imm33-like" evidence="1">
    <location>
        <begin position="11"/>
        <end position="115"/>
    </location>
</feature>
<dbReference type="STRING" id="739143.SAMN05216297_11834"/>
<organism evidence="2 3">
    <name type="scientific">Flavobacterium phragmitis</name>
    <dbReference type="NCBI Taxonomy" id="739143"/>
    <lineage>
        <taxon>Bacteria</taxon>
        <taxon>Pseudomonadati</taxon>
        <taxon>Bacteroidota</taxon>
        <taxon>Flavobacteriia</taxon>
        <taxon>Flavobacteriales</taxon>
        <taxon>Flavobacteriaceae</taxon>
        <taxon>Flavobacterium</taxon>
    </lineage>
</organism>
<evidence type="ECO:0000313" key="3">
    <source>
        <dbReference type="Proteomes" id="UP000199672"/>
    </source>
</evidence>
<dbReference type="RefSeq" id="WP_208610283.1">
    <property type="nucleotide sequence ID" value="NZ_FOMH01000018.1"/>
</dbReference>
<gene>
    <name evidence="2" type="ORF">SAMN05216297_11834</name>
</gene>
<evidence type="ECO:0000313" key="2">
    <source>
        <dbReference type="EMBL" id="SFE01748.1"/>
    </source>
</evidence>
<reference evidence="3" key="1">
    <citation type="submission" date="2016-10" db="EMBL/GenBank/DDBJ databases">
        <authorList>
            <person name="Varghese N."/>
            <person name="Submissions S."/>
        </authorList>
    </citation>
    <scope>NUCLEOTIDE SEQUENCE [LARGE SCALE GENOMIC DNA]</scope>
    <source>
        <strain evidence="3">CGMCC 1.10370</strain>
    </source>
</reference>
<accession>A0A1I1X553</accession>
<dbReference type="EMBL" id="FOMH01000018">
    <property type="protein sequence ID" value="SFE01748.1"/>
    <property type="molecule type" value="Genomic_DNA"/>
</dbReference>
<sequence>MKENNELIEIQREICDKYGLNFEPCDLNLKIGISLNIIENKYEMPIYGSRLRVENGTNGWYIYAGDYSEADDFFKPLHASHLEEICPLLLPYLGLAPGSRFLIAENGNYVDVWEDLSLLGN</sequence>
<evidence type="ECO:0000259" key="1">
    <source>
        <dbReference type="Pfam" id="PF24719"/>
    </source>
</evidence>
<dbReference type="InterPro" id="IPR056509">
    <property type="entry name" value="Imm33-like"/>
</dbReference>